<evidence type="ECO:0000313" key="3">
    <source>
        <dbReference type="EMBL" id="TQJ12491.1"/>
    </source>
</evidence>
<proteinExistence type="predicted"/>
<feature type="transmembrane region" description="Helical" evidence="2">
    <location>
        <begin position="38"/>
        <end position="57"/>
    </location>
</feature>
<reference evidence="3 4" key="1">
    <citation type="submission" date="2019-06" db="EMBL/GenBank/DDBJ databases">
        <title>Sequencing the genomes of 1000 actinobacteria strains.</title>
        <authorList>
            <person name="Klenk H.-P."/>
        </authorList>
    </citation>
    <scope>NUCLEOTIDE SEQUENCE [LARGE SCALE GENOMIC DNA]</scope>
    <source>
        <strain evidence="3 4">DSM 17305</strain>
    </source>
</reference>
<protein>
    <submittedName>
        <fullName evidence="3">Uncharacterized protein</fullName>
    </submittedName>
</protein>
<evidence type="ECO:0000256" key="2">
    <source>
        <dbReference type="SAM" id="Phobius"/>
    </source>
</evidence>
<organism evidence="3 4">
    <name type="scientific">Kribbella jejuensis</name>
    <dbReference type="NCBI Taxonomy" id="236068"/>
    <lineage>
        <taxon>Bacteria</taxon>
        <taxon>Bacillati</taxon>
        <taxon>Actinomycetota</taxon>
        <taxon>Actinomycetes</taxon>
        <taxon>Propionibacteriales</taxon>
        <taxon>Kribbellaceae</taxon>
        <taxon>Kribbella</taxon>
    </lineage>
</organism>
<feature type="region of interest" description="Disordered" evidence="1">
    <location>
        <begin position="60"/>
        <end position="86"/>
    </location>
</feature>
<dbReference type="AlphaFoldDB" id="A0A542EAZ9"/>
<dbReference type="Proteomes" id="UP000316298">
    <property type="component" value="Unassembled WGS sequence"/>
</dbReference>
<feature type="transmembrane region" description="Helical" evidence="2">
    <location>
        <begin position="7"/>
        <end position="32"/>
    </location>
</feature>
<keyword evidence="2" id="KW-1133">Transmembrane helix</keyword>
<feature type="compositionally biased region" description="Gly residues" evidence="1">
    <location>
        <begin position="66"/>
        <end position="78"/>
    </location>
</feature>
<evidence type="ECO:0000256" key="1">
    <source>
        <dbReference type="SAM" id="MobiDB-lite"/>
    </source>
</evidence>
<evidence type="ECO:0000313" key="4">
    <source>
        <dbReference type="Proteomes" id="UP000316298"/>
    </source>
</evidence>
<gene>
    <name evidence="3" type="ORF">FB475_5437</name>
</gene>
<keyword evidence="2" id="KW-0812">Transmembrane</keyword>
<keyword evidence="4" id="KW-1185">Reference proteome</keyword>
<accession>A0A542EAZ9</accession>
<dbReference type="EMBL" id="VFMM01000002">
    <property type="protein sequence ID" value="TQJ12491.1"/>
    <property type="molecule type" value="Genomic_DNA"/>
</dbReference>
<keyword evidence="2" id="KW-0472">Membrane</keyword>
<sequence length="86" mass="8522">MLACVSGLVVWLGWLAVRVFVVGVLGWVGGLVGGPSSAHLFTLLLVGVVVGGVEVSVRGRPDGEAGEGSGSGVRGRGVGTAEDLHA</sequence>
<comment type="caution">
    <text evidence="3">The sequence shown here is derived from an EMBL/GenBank/DDBJ whole genome shotgun (WGS) entry which is preliminary data.</text>
</comment>
<name>A0A542EAZ9_9ACTN</name>